<evidence type="ECO:0000313" key="3">
    <source>
        <dbReference type="Proteomes" id="UP000667802"/>
    </source>
</evidence>
<dbReference type="SUPFAM" id="SSF52540">
    <property type="entry name" value="P-loop containing nucleoside triphosphate hydrolases"/>
    <property type="match status" value="1"/>
</dbReference>
<protein>
    <submittedName>
        <fullName evidence="2">AAA-like domain-containing protein</fullName>
    </submittedName>
</protein>
<dbReference type="AlphaFoldDB" id="A0AAP5MBX6"/>
<evidence type="ECO:0000313" key="2">
    <source>
        <dbReference type="EMBL" id="MDR9897648.1"/>
    </source>
</evidence>
<dbReference type="Gene3D" id="3.40.50.300">
    <property type="entry name" value="P-loop containing nucleotide triphosphate hydrolases"/>
    <property type="match status" value="1"/>
</dbReference>
<sequence>MNFEKVRKVVEAAIQEHEHRRLNDVELTILRASWEGLTYTDMAKNSPYEASYLKGDVGHKFWRVLSDALKQPVSKRNFRAVLESMTPQSVDLDCDYYIQRPPTEDICYKAILMPGALLRIKAAPKMGKTELMSRLINHAADQGYRAVDLKLRLAEKADFETLDKFLQWFCSSITQMLEIEPDNKVNEHWNKQLGNSKLKCMDYFEDCLLDNNEPPLVLCLDDVDQVYQYPEIAGEFLRLLRTLHEKAKTRPIWKRLGLILTYTKEYPILDINESPFNIGILVELPEFSQPQVEELLHKYNLEWDTDQIQKLMDMIGGHPYLVRETLEHVTKWGLTLEEVLKNAPTEAGIYSDLLQEHLWNLQQNQKNHPSLDQALKHPRLDQALKQVVNAKHPVEIESDLGLKLYELGLVEWQDKSVKPRCELYRQYFQEHLKGAQ</sequence>
<comment type="caution">
    <text evidence="2">The sequence shown here is derived from an EMBL/GenBank/DDBJ whole genome shotgun (WGS) entry which is preliminary data.</text>
</comment>
<proteinExistence type="predicted"/>
<evidence type="ECO:0000259" key="1">
    <source>
        <dbReference type="Pfam" id="PF26355"/>
    </source>
</evidence>
<dbReference type="RefSeq" id="WP_208351009.1">
    <property type="nucleotide sequence ID" value="NZ_CAWQFN010000076.1"/>
</dbReference>
<dbReference type="InterPro" id="IPR027417">
    <property type="entry name" value="P-loop_NTPase"/>
</dbReference>
<dbReference type="Pfam" id="PF26355">
    <property type="entry name" value="HTH_VMAP-M9"/>
    <property type="match status" value="1"/>
</dbReference>
<reference evidence="3" key="1">
    <citation type="journal article" date="2021" name="Science">
        <title>Hunting the eagle killer: A cyanobacterial neurotoxin causes vacuolar myelinopathy.</title>
        <authorList>
            <person name="Breinlinger S."/>
            <person name="Phillips T.J."/>
            <person name="Haram B.N."/>
            <person name="Mares J."/>
            <person name="Martinez Yerena J.A."/>
            <person name="Hrouzek P."/>
            <person name="Sobotka R."/>
            <person name="Henderson W.M."/>
            <person name="Schmieder P."/>
            <person name="Williams S.M."/>
            <person name="Lauderdale J.D."/>
            <person name="Wilde H.D."/>
            <person name="Gerrin W."/>
            <person name="Kust A."/>
            <person name="Washington J.W."/>
            <person name="Wagner C."/>
            <person name="Geier B."/>
            <person name="Liebeke M."/>
            <person name="Enke H."/>
            <person name="Niedermeyer T.H.J."/>
            <person name="Wilde S.B."/>
        </authorList>
    </citation>
    <scope>NUCLEOTIDE SEQUENCE [LARGE SCALE GENOMIC DNA]</scope>
    <source>
        <strain evidence="3">Thurmond2011</strain>
    </source>
</reference>
<feature type="domain" description="vWA-MoxR associated protein N-terminal HTH" evidence="1">
    <location>
        <begin position="1"/>
        <end position="84"/>
    </location>
</feature>
<accession>A0AAP5MBX6</accession>
<gene>
    <name evidence="2" type="ORF">G7B40_024210</name>
</gene>
<name>A0AAP5MBX6_9CYAN</name>
<keyword evidence="3" id="KW-1185">Reference proteome</keyword>
<dbReference type="Pfam" id="PF14516">
    <property type="entry name" value="AAA_35"/>
    <property type="match status" value="1"/>
</dbReference>
<dbReference type="EMBL" id="JAALHA020000013">
    <property type="protein sequence ID" value="MDR9897648.1"/>
    <property type="molecule type" value="Genomic_DNA"/>
</dbReference>
<dbReference type="InterPro" id="IPR058651">
    <property type="entry name" value="HTH_VMAP-M9"/>
</dbReference>
<dbReference type="Proteomes" id="UP000667802">
    <property type="component" value="Unassembled WGS sequence"/>
</dbReference>
<organism evidence="2 3">
    <name type="scientific">Aetokthonos hydrillicola Thurmond2011</name>
    <dbReference type="NCBI Taxonomy" id="2712845"/>
    <lineage>
        <taxon>Bacteria</taxon>
        <taxon>Bacillati</taxon>
        <taxon>Cyanobacteriota</taxon>
        <taxon>Cyanophyceae</taxon>
        <taxon>Nostocales</taxon>
        <taxon>Hapalosiphonaceae</taxon>
        <taxon>Aetokthonos</taxon>
    </lineage>
</organism>